<keyword evidence="3" id="KW-1185">Reference proteome</keyword>
<gene>
    <name evidence="2" type="ORF">MNEG_13240</name>
</gene>
<proteinExistence type="predicted"/>
<feature type="compositionally biased region" description="Low complexity" evidence="1">
    <location>
        <begin position="254"/>
        <end position="269"/>
    </location>
</feature>
<feature type="non-terminal residue" evidence="2">
    <location>
        <position position="1"/>
    </location>
</feature>
<feature type="compositionally biased region" description="Gly residues" evidence="1">
    <location>
        <begin position="47"/>
        <end position="62"/>
    </location>
</feature>
<feature type="region of interest" description="Disordered" evidence="1">
    <location>
        <begin position="17"/>
        <end position="67"/>
    </location>
</feature>
<dbReference type="GeneID" id="25730683"/>
<evidence type="ECO:0000313" key="2">
    <source>
        <dbReference type="EMBL" id="KIY94723.1"/>
    </source>
</evidence>
<organism evidence="2 3">
    <name type="scientific">Monoraphidium neglectum</name>
    <dbReference type="NCBI Taxonomy" id="145388"/>
    <lineage>
        <taxon>Eukaryota</taxon>
        <taxon>Viridiplantae</taxon>
        <taxon>Chlorophyta</taxon>
        <taxon>core chlorophytes</taxon>
        <taxon>Chlorophyceae</taxon>
        <taxon>CS clade</taxon>
        <taxon>Sphaeropleales</taxon>
        <taxon>Selenastraceae</taxon>
        <taxon>Monoraphidium</taxon>
    </lineage>
</organism>
<dbReference type="AlphaFoldDB" id="A0A0D2KFR0"/>
<evidence type="ECO:0000256" key="1">
    <source>
        <dbReference type="SAM" id="MobiDB-lite"/>
    </source>
</evidence>
<accession>A0A0D2KFR0</accession>
<name>A0A0D2KFR0_9CHLO</name>
<feature type="region of interest" description="Disordered" evidence="1">
    <location>
        <begin position="231"/>
        <end position="269"/>
    </location>
</feature>
<dbReference type="EMBL" id="KK103927">
    <property type="protein sequence ID" value="KIY94723.1"/>
    <property type="molecule type" value="Genomic_DNA"/>
</dbReference>
<feature type="compositionally biased region" description="Gly residues" evidence="1">
    <location>
        <begin position="27"/>
        <end position="36"/>
    </location>
</feature>
<sequence length="350" mass="32326">DERAWAAACCAAATRAGLEPAASPPLDGGGGGGGGSQAAEDEAEGWGDAGGAPGGATAGGGALLSQPSVNAGDGAGAGGAAPEPASALEAAIAAATKGAPAAAGAAASPRGGVGVRGGLREVVLCRLDARGPAPLPEGAAAALLAGDAGAGEEAGRTLLLQPVPLRNRAGGGGLDGGGDGEACPGFGLASTRVAFVGRPSGAAEAALPIGTGALVRALDVTVLALASRPQPSAAAAGQTGAGVGGPLHKRPRLAPESDGQAAAAADPDSEAVPGAAAGAAAAASVASELAGLCTLTGCWRPLGAPRGVRALQDMAAMGGGGGGVAPERLPLHCAVALRALGLAAAATRCL</sequence>
<evidence type="ECO:0000313" key="3">
    <source>
        <dbReference type="Proteomes" id="UP000054498"/>
    </source>
</evidence>
<protein>
    <submittedName>
        <fullName evidence="2">Uncharacterized protein</fullName>
    </submittedName>
</protein>
<dbReference type="Proteomes" id="UP000054498">
    <property type="component" value="Unassembled WGS sequence"/>
</dbReference>
<dbReference type="STRING" id="145388.A0A0D2KFR0"/>
<reference evidence="2 3" key="1">
    <citation type="journal article" date="2013" name="BMC Genomics">
        <title>Reconstruction of the lipid metabolism for the microalga Monoraphidium neglectum from its genome sequence reveals characteristics suitable for biofuel production.</title>
        <authorList>
            <person name="Bogen C."/>
            <person name="Al-Dilaimi A."/>
            <person name="Albersmeier A."/>
            <person name="Wichmann J."/>
            <person name="Grundmann M."/>
            <person name="Rupp O."/>
            <person name="Lauersen K.J."/>
            <person name="Blifernez-Klassen O."/>
            <person name="Kalinowski J."/>
            <person name="Goesmann A."/>
            <person name="Mussgnug J.H."/>
            <person name="Kruse O."/>
        </authorList>
    </citation>
    <scope>NUCLEOTIDE SEQUENCE [LARGE SCALE GENOMIC DNA]</scope>
    <source>
        <strain evidence="2 3">SAG 48.87</strain>
    </source>
</reference>
<dbReference type="KEGG" id="mng:MNEG_13240"/>
<dbReference type="RefSeq" id="XP_013893743.1">
    <property type="nucleotide sequence ID" value="XM_014038289.1"/>
</dbReference>